<evidence type="ECO:0000256" key="5">
    <source>
        <dbReference type="ARBA" id="ARBA00023274"/>
    </source>
</evidence>
<dbReference type="NCBIfam" id="NF004952">
    <property type="entry name" value="PRK06299.1-2"/>
    <property type="match status" value="1"/>
</dbReference>
<dbReference type="CDD" id="cd05687">
    <property type="entry name" value="S1_RPS1_repeat_ec1_hs1"/>
    <property type="match status" value="1"/>
</dbReference>
<keyword evidence="5 7" id="KW-0687">Ribonucleoprotein</keyword>
<dbReference type="InterPro" id="IPR035104">
    <property type="entry name" value="Ribosomal_protein_S1-like"/>
</dbReference>
<dbReference type="SUPFAM" id="SSF50249">
    <property type="entry name" value="Nucleic acid-binding proteins"/>
    <property type="match status" value="6"/>
</dbReference>
<dbReference type="PROSITE" id="PS50126">
    <property type="entry name" value="S1"/>
    <property type="match status" value="6"/>
</dbReference>
<dbReference type="Proteomes" id="UP000000321">
    <property type="component" value="Unassembled WGS sequence"/>
</dbReference>
<dbReference type="GO" id="GO:0003729">
    <property type="term" value="F:mRNA binding"/>
    <property type="evidence" value="ECO:0007669"/>
    <property type="project" value="TreeGrafter"/>
</dbReference>
<proteinExistence type="inferred from homology"/>
<dbReference type="FunFam" id="2.40.50.140:FF:000018">
    <property type="entry name" value="30S ribosomal protein S1"/>
    <property type="match status" value="1"/>
</dbReference>
<dbReference type="PIRSF" id="PIRSF002111">
    <property type="entry name" value="RpsA"/>
    <property type="match status" value="1"/>
</dbReference>
<dbReference type="EMBL" id="AAPJ01000009">
    <property type="protein sequence ID" value="EAS48528.1"/>
    <property type="molecule type" value="Genomic_DNA"/>
</dbReference>
<reference evidence="9 10" key="1">
    <citation type="journal article" date="2008" name="Appl. Environ. Microbiol.">
        <title>Genomic insights into Mn(II) oxidation by the marine alphaproteobacterium Aurantimonas sp. strain SI85-9A1.</title>
        <authorList>
            <person name="Dick G.J."/>
            <person name="Podell S."/>
            <person name="Johnson H.A."/>
            <person name="Rivera-Espinoza Y."/>
            <person name="Bernier-Latmani R."/>
            <person name="McCarthy J.K."/>
            <person name="Torpey J.W."/>
            <person name="Clement B.G."/>
            <person name="Gaasterland T."/>
            <person name="Tebo B.M."/>
        </authorList>
    </citation>
    <scope>NUCLEOTIDE SEQUENCE [LARGE SCALE GENOMIC DNA]</scope>
    <source>
        <strain evidence="9 10">SI85-9A1</strain>
    </source>
</reference>
<evidence type="ECO:0000313" key="10">
    <source>
        <dbReference type="Proteomes" id="UP000000321"/>
    </source>
</evidence>
<dbReference type="AlphaFoldDB" id="Q1YE71"/>
<dbReference type="OrthoDB" id="9804077at2"/>
<dbReference type="RefSeq" id="WP_009211356.1">
    <property type="nucleotide sequence ID" value="NZ_BBWP01000039.1"/>
</dbReference>
<dbReference type="BioCyc" id="AURANTIMONAS:SI859A1_03547-MONOMER"/>
<keyword evidence="10" id="KW-1185">Reference proteome</keyword>
<dbReference type="CDD" id="cd05688">
    <property type="entry name" value="S1_RPS1_repeat_ec3"/>
    <property type="match status" value="1"/>
</dbReference>
<evidence type="ECO:0000256" key="1">
    <source>
        <dbReference type="ARBA" id="ARBA00006767"/>
    </source>
</evidence>
<evidence type="ECO:0000256" key="4">
    <source>
        <dbReference type="ARBA" id="ARBA00022980"/>
    </source>
</evidence>
<feature type="domain" description="S1 motif" evidence="8">
    <location>
        <begin position="282"/>
        <end position="352"/>
    </location>
</feature>
<dbReference type="GO" id="GO:0003735">
    <property type="term" value="F:structural constituent of ribosome"/>
    <property type="evidence" value="ECO:0007669"/>
    <property type="project" value="InterPro"/>
</dbReference>
<evidence type="ECO:0000256" key="3">
    <source>
        <dbReference type="ARBA" id="ARBA00022884"/>
    </source>
</evidence>
<keyword evidence="4 7" id="KW-0689">Ribosomal protein</keyword>
<dbReference type="InterPro" id="IPR000110">
    <property type="entry name" value="Ribosomal_bS1"/>
</dbReference>
<dbReference type="PANTHER" id="PTHR10724:SF7">
    <property type="entry name" value="SMALL RIBOSOMAL SUBUNIT PROTEIN BS1C"/>
    <property type="match status" value="1"/>
</dbReference>
<protein>
    <recommendedName>
        <fullName evidence="7">30S ribosomal protein S1</fullName>
    </recommendedName>
</protein>
<dbReference type="CDD" id="cd04465">
    <property type="entry name" value="S1_RPS1_repeat_ec2_hs2"/>
    <property type="match status" value="1"/>
</dbReference>
<dbReference type="HOGENOM" id="CLU_015805_2_1_5"/>
<dbReference type="NCBIfam" id="NF004955">
    <property type="entry name" value="PRK06299.1-5"/>
    <property type="match status" value="1"/>
</dbReference>
<comment type="caution">
    <text evidence="9">The sequence shown here is derived from an EMBL/GenBank/DDBJ whole genome shotgun (WGS) entry which is preliminary data.</text>
</comment>
<feature type="domain" description="S1 motif" evidence="8">
    <location>
        <begin position="110"/>
        <end position="176"/>
    </location>
</feature>
<name>Q1YE71_AURMS</name>
<organism evidence="9 10">
    <name type="scientific">Aurantimonas manganoxydans (strain ATCC BAA-1229 / DSM 21871 / SI85-9A1)</name>
    <dbReference type="NCBI Taxonomy" id="287752"/>
    <lineage>
        <taxon>Bacteria</taxon>
        <taxon>Pseudomonadati</taxon>
        <taxon>Pseudomonadota</taxon>
        <taxon>Alphaproteobacteria</taxon>
        <taxon>Hyphomicrobiales</taxon>
        <taxon>Aurantimonadaceae</taxon>
        <taxon>Aurantimonas</taxon>
    </lineage>
</organism>
<keyword evidence="2" id="KW-0677">Repeat</keyword>
<dbReference type="SMART" id="SM00316">
    <property type="entry name" value="S1"/>
    <property type="match status" value="6"/>
</dbReference>
<evidence type="ECO:0000256" key="7">
    <source>
        <dbReference type="PIRNR" id="PIRNR002111"/>
    </source>
</evidence>
<dbReference type="FunFam" id="2.40.50.140:FF:000011">
    <property type="entry name" value="30S ribosomal protein S1"/>
    <property type="match status" value="1"/>
</dbReference>
<feature type="domain" description="S1 motif" evidence="8">
    <location>
        <begin position="453"/>
        <end position="528"/>
    </location>
</feature>
<dbReference type="InterPro" id="IPR003029">
    <property type="entry name" value="S1_domain"/>
</dbReference>
<dbReference type="Pfam" id="PF00575">
    <property type="entry name" value="S1"/>
    <property type="match status" value="6"/>
</dbReference>
<dbReference type="PRINTS" id="PR00681">
    <property type="entry name" value="RIBOSOMALS1"/>
</dbReference>
<accession>Q1YE71</accession>
<dbReference type="CDD" id="cd05691">
    <property type="entry name" value="S1_RPS1_repeat_ec6"/>
    <property type="match status" value="1"/>
</dbReference>
<gene>
    <name evidence="9" type="ORF">SI859A1_03547</name>
</gene>
<feature type="domain" description="S1 motif" evidence="8">
    <location>
        <begin position="26"/>
        <end position="92"/>
    </location>
</feature>
<feature type="domain" description="S1 motif" evidence="8">
    <location>
        <begin position="369"/>
        <end position="439"/>
    </location>
</feature>
<dbReference type="InterPro" id="IPR050437">
    <property type="entry name" value="Ribos_protein_bS1-like"/>
</dbReference>
<dbReference type="GO" id="GO:0006412">
    <property type="term" value="P:translation"/>
    <property type="evidence" value="ECO:0007669"/>
    <property type="project" value="InterPro"/>
</dbReference>
<sequence length="566" mass="62473">MSNVSPREDFASLLEASFHEQDVAEGMVVKGTVVAIEKDMAVIDAGLKVEGRVALKEFGAKGAEGGLQVGDVVEIYVERIENALGEAVLSRDKARREESWVRLEEKFNNNEKVEGQIFNQVKGGFTVDLDGAVAFLPRSQVDIRPIRDVGPLMNTPQPFQILKMDKRRGNIVVSRRTVLEESRAEQRSEIVQNLEEGQVVDGIVKNITDYGAFVDLGGIDGLLHVTDMAWRRVNHPTEILQIGQTVKVQIIRINQETHRISLGMKQLEADPWDGIGVKYPMGVKVTGRVTNITDYGAFVELEPGIEGLIHVSEMSWTKKNVHPGKILSTSQEVEVVVLEVDPNKRRISLGLKQTLANPWESFRDQFPIGTIVEGEVKNKTEFGLFIGLDGDVDGMVHLSDLDWNRPGEQVIEEFNKGDLVKAQVLDVDIDKERISLGMKQVGGDPFVEAAEAGDVRRGAVVTCEVTEVKDGGLEVKIVDTDLTSFIRRSDIARDRDEQRPERYSVGQKIDARVTQFDKKARRVGVSIKALQIAEEKEAVAQFGSSDSGASLGDILGAALKGRGDEE</sequence>
<comment type="function">
    <text evidence="6 7">Binds mRNA; thus facilitating recognition of the initiation point. It is needed to translate mRNA with a short Shine-Dalgarno (SD) purine-rich sequence.</text>
</comment>
<keyword evidence="3 7" id="KW-0694">RNA-binding</keyword>
<dbReference type="PANTHER" id="PTHR10724">
    <property type="entry name" value="30S RIBOSOMAL PROTEIN S1"/>
    <property type="match status" value="1"/>
</dbReference>
<dbReference type="NCBIfam" id="TIGR00717">
    <property type="entry name" value="rpsA"/>
    <property type="match status" value="1"/>
</dbReference>
<comment type="similarity">
    <text evidence="1 7">Belongs to the bacterial ribosomal protein bS1 family.</text>
</comment>
<evidence type="ECO:0000256" key="2">
    <source>
        <dbReference type="ARBA" id="ARBA00022737"/>
    </source>
</evidence>
<dbReference type="InterPro" id="IPR012340">
    <property type="entry name" value="NA-bd_OB-fold"/>
</dbReference>
<dbReference type="GO" id="GO:0022627">
    <property type="term" value="C:cytosolic small ribosomal subunit"/>
    <property type="evidence" value="ECO:0007669"/>
    <property type="project" value="TreeGrafter"/>
</dbReference>
<evidence type="ECO:0000256" key="6">
    <source>
        <dbReference type="ARBA" id="ARBA00025604"/>
    </source>
</evidence>
<dbReference type="Gene3D" id="2.40.50.140">
    <property type="entry name" value="Nucleic acid-binding proteins"/>
    <property type="match status" value="5"/>
</dbReference>
<evidence type="ECO:0000313" key="9">
    <source>
        <dbReference type="EMBL" id="EAS48528.1"/>
    </source>
</evidence>
<evidence type="ECO:0000259" key="8">
    <source>
        <dbReference type="PROSITE" id="PS50126"/>
    </source>
</evidence>
<feature type="domain" description="S1 motif" evidence="8">
    <location>
        <begin position="197"/>
        <end position="265"/>
    </location>
</feature>